<dbReference type="PIRSF" id="PIRSF005426">
    <property type="entry name" value="Frp"/>
    <property type="match status" value="1"/>
</dbReference>
<evidence type="ECO:0000313" key="8">
    <source>
        <dbReference type="Proteomes" id="UP000321491"/>
    </source>
</evidence>
<keyword evidence="2 5" id="KW-0285">Flavoprotein</keyword>
<dbReference type="PANTHER" id="PTHR43425">
    <property type="entry name" value="OXYGEN-INSENSITIVE NADPH NITROREDUCTASE"/>
    <property type="match status" value="1"/>
</dbReference>
<organism evidence="7 8">
    <name type="scientific">Cerasibacillus quisquiliarum</name>
    <dbReference type="NCBI Taxonomy" id="227865"/>
    <lineage>
        <taxon>Bacteria</taxon>
        <taxon>Bacillati</taxon>
        <taxon>Bacillota</taxon>
        <taxon>Bacilli</taxon>
        <taxon>Bacillales</taxon>
        <taxon>Bacillaceae</taxon>
        <taxon>Cerasibacillus</taxon>
    </lineage>
</organism>
<evidence type="ECO:0000259" key="6">
    <source>
        <dbReference type="Pfam" id="PF00881"/>
    </source>
</evidence>
<evidence type="ECO:0000256" key="1">
    <source>
        <dbReference type="ARBA" id="ARBA00008366"/>
    </source>
</evidence>
<proteinExistence type="inferred from homology"/>
<evidence type="ECO:0000313" key="7">
    <source>
        <dbReference type="EMBL" id="GEN32284.1"/>
    </source>
</evidence>
<dbReference type="InterPro" id="IPR016446">
    <property type="entry name" value="Flavin_OxRdtase_Frp"/>
</dbReference>
<evidence type="ECO:0000256" key="3">
    <source>
        <dbReference type="ARBA" id="ARBA00022643"/>
    </source>
</evidence>
<keyword evidence="3 5" id="KW-0288">FMN</keyword>
<dbReference type="GO" id="GO:0016491">
    <property type="term" value="F:oxidoreductase activity"/>
    <property type="evidence" value="ECO:0007669"/>
    <property type="project" value="UniProtKB-UniRule"/>
</dbReference>
<dbReference type="OrthoDB" id="9775805at2"/>
<dbReference type="Gene3D" id="3.40.109.10">
    <property type="entry name" value="NADH Oxidase"/>
    <property type="match status" value="1"/>
</dbReference>
<dbReference type="PANTHER" id="PTHR43425:SF3">
    <property type="entry name" value="NADPH-DEPENDENT OXIDOREDUCTASE"/>
    <property type="match status" value="1"/>
</dbReference>
<dbReference type="AlphaFoldDB" id="A0A511V047"/>
<evidence type="ECO:0000256" key="2">
    <source>
        <dbReference type="ARBA" id="ARBA00022630"/>
    </source>
</evidence>
<accession>A0A511V047</accession>
<dbReference type="SUPFAM" id="SSF55469">
    <property type="entry name" value="FMN-dependent nitroreductase-like"/>
    <property type="match status" value="1"/>
</dbReference>
<dbReference type="InterPro" id="IPR000415">
    <property type="entry name" value="Nitroreductase-like"/>
</dbReference>
<dbReference type="CDD" id="cd02146">
    <property type="entry name" value="NfsA-like"/>
    <property type="match status" value="1"/>
</dbReference>
<keyword evidence="4 5" id="KW-0560">Oxidoreductase</keyword>
<feature type="domain" description="Nitroreductase" evidence="6">
    <location>
        <begin position="8"/>
        <end position="166"/>
    </location>
</feature>
<dbReference type="EMBL" id="BJXW01000036">
    <property type="protein sequence ID" value="GEN32284.1"/>
    <property type="molecule type" value="Genomic_DNA"/>
</dbReference>
<evidence type="ECO:0000256" key="4">
    <source>
        <dbReference type="ARBA" id="ARBA00023002"/>
    </source>
</evidence>
<comment type="similarity">
    <text evidence="1 5">Belongs to the flavin oxidoreductase frp family.</text>
</comment>
<reference evidence="7 8" key="1">
    <citation type="submission" date="2019-07" db="EMBL/GenBank/DDBJ databases">
        <title>Whole genome shotgun sequence of Cerasibacillus quisquiliarum NBRC 102429.</title>
        <authorList>
            <person name="Hosoyama A."/>
            <person name="Uohara A."/>
            <person name="Ohji S."/>
            <person name="Ichikawa N."/>
        </authorList>
    </citation>
    <scope>NUCLEOTIDE SEQUENCE [LARGE SCALE GENOMIC DNA]</scope>
    <source>
        <strain evidence="7 8">NBRC 102429</strain>
    </source>
</reference>
<protein>
    <submittedName>
        <fullName evidence="7">FMN reductase (NADPH)</fullName>
    </submittedName>
</protein>
<dbReference type="NCBIfam" id="NF008033">
    <property type="entry name" value="PRK10765.1"/>
    <property type="match status" value="1"/>
</dbReference>
<sequence length="249" mass="28870">MNETIETILNHRSIRKFTDQSLSEEQVEIIVRAAQQASTSSYMMAYTIIGVTDPEIKKQLAEVSGQFYVEKNAHLFVFCADLSRIKAIEASEEENKMIEENLQSTEQFIVATVDAALAAQNAAIAAESLGLGICYIGSLRNDINRVNEILELPKYVYPLFGMVMGYPAHEPEKKPRFPKELIYHENTYKKHKETEQYVKDFDETLKTYYANRSFNTRHDTWTKQMLRKYKVPQRLDVGPYIKKKQMNRH</sequence>
<evidence type="ECO:0000256" key="5">
    <source>
        <dbReference type="PIRNR" id="PIRNR005426"/>
    </source>
</evidence>
<gene>
    <name evidence="7" type="primary">nfrA1</name>
    <name evidence="7" type="ORF">CQU01_25220</name>
</gene>
<comment type="caution">
    <text evidence="7">The sequence shown here is derived from an EMBL/GenBank/DDBJ whole genome shotgun (WGS) entry which is preliminary data.</text>
</comment>
<dbReference type="RefSeq" id="WP_146938637.1">
    <property type="nucleotide sequence ID" value="NZ_BJXW01000036.1"/>
</dbReference>
<keyword evidence="8" id="KW-1185">Reference proteome</keyword>
<dbReference type="Pfam" id="PF00881">
    <property type="entry name" value="Nitroreductase"/>
    <property type="match status" value="1"/>
</dbReference>
<keyword evidence="5" id="KW-0521">NADP</keyword>
<dbReference type="Proteomes" id="UP000321491">
    <property type="component" value="Unassembled WGS sequence"/>
</dbReference>
<name>A0A511V047_9BACI</name>
<dbReference type="InterPro" id="IPR029479">
    <property type="entry name" value="Nitroreductase"/>
</dbReference>